<gene>
    <name evidence="3" type="ORF">BGTH12_LOCUS7545</name>
</gene>
<evidence type="ECO:0000313" key="4">
    <source>
        <dbReference type="Proteomes" id="UP000683417"/>
    </source>
</evidence>
<keyword evidence="1" id="KW-1133">Transmembrane helix</keyword>
<evidence type="ECO:0000313" key="3">
    <source>
        <dbReference type="EMBL" id="CAD6506187.1"/>
    </source>
</evidence>
<feature type="domain" description="Glycosyl transferase CAP10" evidence="2">
    <location>
        <begin position="317"/>
        <end position="619"/>
    </location>
</feature>
<accession>A0A9W4D9E2</accession>
<reference evidence="3" key="1">
    <citation type="submission" date="2020-10" db="EMBL/GenBank/DDBJ databases">
        <authorList>
            <person name="Muller C M."/>
        </authorList>
    </citation>
    <scope>NUCLEOTIDE SEQUENCE</scope>
    <source>
        <strain evidence="3">THUN-12</strain>
    </source>
</reference>
<dbReference type="PANTHER" id="PTHR12203:SF22">
    <property type="entry name" value="CAPSULE ASSOCIATED PROTEIN"/>
    <property type="match status" value="1"/>
</dbReference>
<keyword evidence="1" id="KW-0472">Membrane</keyword>
<protein>
    <submittedName>
        <fullName evidence="3">BgTH12-07117</fullName>
    </submittedName>
</protein>
<dbReference type="AlphaFoldDB" id="A0A9W4D9E2"/>
<comment type="caution">
    <text evidence="3">The sequence shown here is derived from an EMBL/GenBank/DDBJ whole genome shotgun (WGS) entry which is preliminary data.</text>
</comment>
<dbReference type="EMBL" id="CAJHIT010000010">
    <property type="protein sequence ID" value="CAD6506187.1"/>
    <property type="molecule type" value="Genomic_DNA"/>
</dbReference>
<sequence>MTSLDYYSRRLRLLLGTIGLTLLFLNFYILSHANVRSKLRKISVKVSGIGPLVQDSQLSPDPLEDFKGYTGVNDRHPIAHLMQEADAAWQSYVKSRSRTFKEAVIKYREIHGRHPPPGFEEWYRFAVKRGTYHIDDFKQVMDDLRPFWAIEPYVIRSQAAHLHENPDHGISGLHIRNQRIWKLTNSDWRMETFSEMVNQFVKFLPDMDVAMNRLDQPRIIVPWNNMQDFLAKEKKSRKIFPNSRNEWTKHMDGYLQEANNSEIIHPDFFAAHGKQYMDLAREACPPESPARNDSMSAEDVDAMFRTAQGGFITNFNLSSDLCTVGPALSKKHGFLFAPSTIWATRKLLPIFGESKVNTNSDILFPANMYYRNDVRYTYDSQYDFNWDYKNDSLIWRGVTSGGAGTADNWREMHRQRLVLITNATVMADKEVKIMKSDGFGDNSTFLDWSYSNASGWIKEHTNVGFTGSIACVPNCEFYEDFLSYKPTMTLSQQFVSKYLVDVDGHSFSGRWRAFLQSKSLGIKSTIFREWHDSRLFAWRHFVPLDGRYSELYRLLTYFIGLGSPSAAKRGAPYVQRHDYEGRKMGQQGRDWAQTVLRREDMEVYMFRLLIEYARIIDDNRDVIGYSGDGSELANFDAKHQFKRAINNIGE</sequence>
<evidence type="ECO:0000256" key="1">
    <source>
        <dbReference type="SAM" id="Phobius"/>
    </source>
</evidence>
<dbReference type="Pfam" id="PF05686">
    <property type="entry name" value="Glyco_transf_90"/>
    <property type="match status" value="1"/>
</dbReference>
<keyword evidence="1" id="KW-0812">Transmembrane</keyword>
<organism evidence="3 4">
    <name type="scientific">Blumeria graminis f. sp. triticale</name>
    <dbReference type="NCBI Taxonomy" id="1689686"/>
    <lineage>
        <taxon>Eukaryota</taxon>
        <taxon>Fungi</taxon>
        <taxon>Dikarya</taxon>
        <taxon>Ascomycota</taxon>
        <taxon>Pezizomycotina</taxon>
        <taxon>Leotiomycetes</taxon>
        <taxon>Erysiphales</taxon>
        <taxon>Erysiphaceae</taxon>
        <taxon>Blumeria</taxon>
    </lineage>
</organism>
<evidence type="ECO:0000259" key="2">
    <source>
        <dbReference type="SMART" id="SM00672"/>
    </source>
</evidence>
<dbReference type="InterPro" id="IPR051091">
    <property type="entry name" value="O-Glucosyltr/Glycosyltrsf_90"/>
</dbReference>
<dbReference type="Proteomes" id="UP000683417">
    <property type="component" value="Unassembled WGS sequence"/>
</dbReference>
<dbReference type="InterPro" id="IPR006598">
    <property type="entry name" value="CAP10"/>
</dbReference>
<dbReference type="PANTHER" id="PTHR12203">
    <property type="entry name" value="KDEL LYS-ASP-GLU-LEU CONTAINING - RELATED"/>
    <property type="match status" value="1"/>
</dbReference>
<proteinExistence type="predicted"/>
<feature type="transmembrane region" description="Helical" evidence="1">
    <location>
        <begin position="12"/>
        <end position="30"/>
    </location>
</feature>
<dbReference type="SMART" id="SM00672">
    <property type="entry name" value="CAP10"/>
    <property type="match status" value="1"/>
</dbReference>
<name>A0A9W4D9E2_BLUGR</name>